<dbReference type="InterPro" id="IPR020449">
    <property type="entry name" value="Tscrpt_reg_AraC-type_HTH"/>
</dbReference>
<dbReference type="CDD" id="cd02208">
    <property type="entry name" value="cupin_RmlC-like"/>
    <property type="match status" value="1"/>
</dbReference>
<dbReference type="GO" id="GO:0032259">
    <property type="term" value="P:methylation"/>
    <property type="evidence" value="ECO:0007669"/>
    <property type="project" value="UniProtKB-KW"/>
</dbReference>
<dbReference type="InterPro" id="IPR037923">
    <property type="entry name" value="HTH-like"/>
</dbReference>
<dbReference type="SUPFAM" id="SSF51215">
    <property type="entry name" value="Regulatory protein AraC"/>
    <property type="match status" value="1"/>
</dbReference>
<dbReference type="Pfam" id="PF12833">
    <property type="entry name" value="HTH_18"/>
    <property type="match status" value="1"/>
</dbReference>
<sequence length="277" mass="32946">MEKETAYKHELVVPNEDLPFKLFVFEGKEGNYVRDRHWHRSIEIFAVFEGSLTFILDEKKVPLKAGEFIIVNSNEVHSVFSPKPNLTIVLQIPMATFENYYSEERFVLFSHEPGVDDSQMMELVQNMYENYVKRACGYEFQVQSQFYMLMYLMITQYRINEVSEDMVKNHRKLNRLSSITSYIRDNYQKELSLEYIAEIFGYSPTYLSKMFQKYAKINYKAYLQSVRVEYAYQELVKTDKTISEIAAKHGFSNQKAFAKEFQKKYGMLPSEYRKNIR</sequence>
<feature type="domain" description="HTH araC/xylS-type" evidence="4">
    <location>
        <begin position="177"/>
        <end position="275"/>
    </location>
</feature>
<dbReference type="GO" id="GO:0008168">
    <property type="term" value="F:methyltransferase activity"/>
    <property type="evidence" value="ECO:0007669"/>
    <property type="project" value="UniProtKB-KW"/>
</dbReference>
<dbReference type="GO" id="GO:0003700">
    <property type="term" value="F:DNA-binding transcription factor activity"/>
    <property type="evidence" value="ECO:0007669"/>
    <property type="project" value="InterPro"/>
</dbReference>
<evidence type="ECO:0000313" key="5">
    <source>
        <dbReference type="EMBL" id="VYT28591.1"/>
    </source>
</evidence>
<keyword evidence="2" id="KW-0238">DNA-binding</keyword>
<dbReference type="EMBL" id="CACRTG010000028">
    <property type="protein sequence ID" value="VYT28591.1"/>
    <property type="molecule type" value="Genomic_DNA"/>
</dbReference>
<dbReference type="PROSITE" id="PS01124">
    <property type="entry name" value="HTH_ARAC_FAMILY_2"/>
    <property type="match status" value="1"/>
</dbReference>
<evidence type="ECO:0000256" key="3">
    <source>
        <dbReference type="ARBA" id="ARBA00023163"/>
    </source>
</evidence>
<dbReference type="InterPro" id="IPR013096">
    <property type="entry name" value="Cupin_2"/>
</dbReference>
<keyword evidence="5" id="KW-0808">Transferase</keyword>
<proteinExistence type="predicted"/>
<dbReference type="AlphaFoldDB" id="A0A6N2VJ78"/>
<dbReference type="SMART" id="SM00342">
    <property type="entry name" value="HTH_ARAC"/>
    <property type="match status" value="1"/>
</dbReference>
<keyword evidence="5" id="KW-0489">Methyltransferase</keyword>
<evidence type="ECO:0000256" key="1">
    <source>
        <dbReference type="ARBA" id="ARBA00023015"/>
    </source>
</evidence>
<gene>
    <name evidence="5" type="primary">adaA_2</name>
    <name evidence="5" type="ORF">CNLFYP112_02655</name>
</gene>
<dbReference type="Gene3D" id="2.60.120.10">
    <property type="entry name" value="Jelly Rolls"/>
    <property type="match status" value="1"/>
</dbReference>
<dbReference type="SUPFAM" id="SSF46689">
    <property type="entry name" value="Homeodomain-like"/>
    <property type="match status" value="2"/>
</dbReference>
<dbReference type="PANTHER" id="PTHR43280:SF2">
    <property type="entry name" value="HTH-TYPE TRANSCRIPTIONAL REGULATOR EXSA"/>
    <property type="match status" value="1"/>
</dbReference>
<dbReference type="Pfam" id="PF07883">
    <property type="entry name" value="Cupin_2"/>
    <property type="match status" value="1"/>
</dbReference>
<dbReference type="GO" id="GO:0043565">
    <property type="term" value="F:sequence-specific DNA binding"/>
    <property type="evidence" value="ECO:0007669"/>
    <property type="project" value="InterPro"/>
</dbReference>
<dbReference type="EC" id="2.1.1.-" evidence="5"/>
<dbReference type="InterPro" id="IPR018060">
    <property type="entry name" value="HTH_AraC"/>
</dbReference>
<organism evidence="5">
    <name type="scientific">[Clostridium] nexile</name>
    <dbReference type="NCBI Taxonomy" id="29361"/>
    <lineage>
        <taxon>Bacteria</taxon>
        <taxon>Bacillati</taxon>
        <taxon>Bacillota</taxon>
        <taxon>Clostridia</taxon>
        <taxon>Lachnospirales</taxon>
        <taxon>Lachnospiraceae</taxon>
        <taxon>Tyzzerella</taxon>
    </lineage>
</organism>
<dbReference type="PANTHER" id="PTHR43280">
    <property type="entry name" value="ARAC-FAMILY TRANSCRIPTIONAL REGULATOR"/>
    <property type="match status" value="1"/>
</dbReference>
<reference evidence="5" key="1">
    <citation type="submission" date="2019-11" db="EMBL/GenBank/DDBJ databases">
        <authorList>
            <person name="Feng L."/>
        </authorList>
    </citation>
    <scope>NUCLEOTIDE SEQUENCE</scope>
    <source>
        <strain evidence="5">CnexileLFYP112</strain>
    </source>
</reference>
<accession>A0A6N2VJ78</accession>
<dbReference type="PRINTS" id="PR00032">
    <property type="entry name" value="HTHARAC"/>
</dbReference>
<dbReference type="InterPro" id="IPR014710">
    <property type="entry name" value="RmlC-like_jellyroll"/>
</dbReference>
<name>A0A6N2VJ78_9FIRM</name>
<keyword evidence="1" id="KW-0805">Transcription regulation</keyword>
<protein>
    <submittedName>
        <fullName evidence="5">Bifunctional transcriptional activator/DNA repair enzyme AdaA</fullName>
        <ecNumber evidence="5">2.1.1.-</ecNumber>
    </submittedName>
</protein>
<keyword evidence="3" id="KW-0804">Transcription</keyword>
<evidence type="ECO:0000259" key="4">
    <source>
        <dbReference type="PROSITE" id="PS01124"/>
    </source>
</evidence>
<dbReference type="InterPro" id="IPR009057">
    <property type="entry name" value="Homeodomain-like_sf"/>
</dbReference>
<evidence type="ECO:0000256" key="2">
    <source>
        <dbReference type="ARBA" id="ARBA00023125"/>
    </source>
</evidence>
<dbReference type="Gene3D" id="1.10.10.60">
    <property type="entry name" value="Homeodomain-like"/>
    <property type="match status" value="2"/>
</dbReference>